<keyword evidence="1" id="KW-0812">Transmembrane</keyword>
<evidence type="ECO:0000256" key="1">
    <source>
        <dbReference type="SAM" id="Phobius"/>
    </source>
</evidence>
<organism evidence="3 4">
    <name type="scientific">Paenibacillus amylolyticus</name>
    <dbReference type="NCBI Taxonomy" id="1451"/>
    <lineage>
        <taxon>Bacteria</taxon>
        <taxon>Bacillati</taxon>
        <taxon>Bacillota</taxon>
        <taxon>Bacilli</taxon>
        <taxon>Bacillales</taxon>
        <taxon>Paenibacillaceae</taxon>
        <taxon>Paenibacillus</taxon>
    </lineage>
</organism>
<protein>
    <submittedName>
        <fullName evidence="3">Abortive infection protein</fullName>
    </submittedName>
</protein>
<reference evidence="4" key="2">
    <citation type="submission" date="2016-01" db="EMBL/GenBank/DDBJ databases">
        <title>Draft Genome Sequence of Paenibacillus amylolyticus Heshi-A3 that Was Isolated from Fermented Rice Bran with Aging Salted Mackerel, Which Was Named Heshiko as Traditional Fermented Seafood in Japan.</title>
        <authorList>
            <person name="Akuzawa S."/>
            <person name="Nakagawa J."/>
            <person name="Kanekatsu T."/>
            <person name="Kubota E."/>
            <person name="Ohtake R."/>
            <person name="Suzuki T."/>
            <person name="Kanesaki Y."/>
        </authorList>
    </citation>
    <scope>NUCLEOTIDE SEQUENCE [LARGE SCALE GENOMIC DNA]</scope>
    <source>
        <strain evidence="4">Heshi-A3</strain>
    </source>
</reference>
<feature type="transmembrane region" description="Helical" evidence="1">
    <location>
        <begin position="173"/>
        <end position="191"/>
    </location>
</feature>
<dbReference type="PANTHER" id="PTHR36435">
    <property type="entry name" value="SLR1288 PROTEIN"/>
    <property type="match status" value="1"/>
</dbReference>
<feature type="transmembrane region" description="Helical" evidence="1">
    <location>
        <begin position="47"/>
        <end position="67"/>
    </location>
</feature>
<dbReference type="PANTHER" id="PTHR36435:SF1">
    <property type="entry name" value="CAAX AMINO TERMINAL PROTEASE FAMILY PROTEIN"/>
    <property type="match status" value="1"/>
</dbReference>
<keyword evidence="1" id="KW-0472">Membrane</keyword>
<dbReference type="Pfam" id="PF02517">
    <property type="entry name" value="Rce1-like"/>
    <property type="match status" value="1"/>
</dbReference>
<reference evidence="3 4" key="1">
    <citation type="journal article" date="2016" name="Genome Announc.">
        <title>Draft Genome Sequence of Paenibacillus amylolyticus Heshi-A3, Isolated from Fermented Rice Bran in a Japanese Fermented Seafood Dish.</title>
        <authorList>
            <person name="Akuzawa S."/>
            <person name="Nagaoka J."/>
            <person name="Kanekatsu M."/>
            <person name="Kubota E."/>
            <person name="Ohtake R."/>
            <person name="Suzuki T."/>
            <person name="Kanesaki Y."/>
        </authorList>
    </citation>
    <scope>NUCLEOTIDE SEQUENCE [LARGE SCALE GENOMIC DNA]</scope>
    <source>
        <strain evidence="3 4">Heshi-A3</strain>
    </source>
</reference>
<name>A0A124DZ10_PAEAM</name>
<dbReference type="GO" id="GO:0004175">
    <property type="term" value="F:endopeptidase activity"/>
    <property type="evidence" value="ECO:0007669"/>
    <property type="project" value="UniProtKB-ARBA"/>
</dbReference>
<feature type="transmembrane region" description="Helical" evidence="1">
    <location>
        <begin position="143"/>
        <end position="161"/>
    </location>
</feature>
<comment type="caution">
    <text evidence="3">The sequence shown here is derived from an EMBL/GenBank/DDBJ whole genome shotgun (WGS) entry which is preliminary data.</text>
</comment>
<dbReference type="EMBL" id="BCNV01000015">
    <property type="protein sequence ID" value="GAS85894.1"/>
    <property type="molecule type" value="Genomic_DNA"/>
</dbReference>
<proteinExistence type="predicted"/>
<dbReference type="GO" id="GO:0080120">
    <property type="term" value="P:CAAX-box protein maturation"/>
    <property type="evidence" value="ECO:0007669"/>
    <property type="project" value="UniProtKB-ARBA"/>
</dbReference>
<dbReference type="Proteomes" id="UP000069697">
    <property type="component" value="Unassembled WGS sequence"/>
</dbReference>
<accession>A0A124DZ10</accession>
<sequence length="262" mass="29084">MINQQSKPKHSFSERRPVLTVVIIELLLLLAVFAAGAIATIKQLDYTSPVLISFTPIAIVLIIYMTLRRKWGETGFRSLRSIPANHAKYYIPLLLVLGTLALKGFGELSLSRVAFFIFFTLLVAFVEETIYRGLIFKTLLQKSAVAAVVTSSILFSITHLLNALSGQNLTDTIMQLVYALLLGAALALLMLKNGNIVPLILFHFIHNLIQFLGNDLEDSGTLPYDLFILAVLIAYCVWLVWSHRKNSSIPSKGSEQANTVVH</sequence>
<evidence type="ECO:0000259" key="2">
    <source>
        <dbReference type="Pfam" id="PF02517"/>
    </source>
</evidence>
<feature type="transmembrane region" description="Helical" evidence="1">
    <location>
        <begin position="87"/>
        <end position="106"/>
    </location>
</feature>
<dbReference type="InterPro" id="IPR052710">
    <property type="entry name" value="CAAX_protease"/>
</dbReference>
<dbReference type="InterPro" id="IPR003675">
    <property type="entry name" value="Rce1/LyrA-like_dom"/>
</dbReference>
<gene>
    <name evidence="3" type="ORF">PAHA3_6063</name>
</gene>
<feature type="transmembrane region" description="Helical" evidence="1">
    <location>
        <begin position="224"/>
        <end position="241"/>
    </location>
</feature>
<evidence type="ECO:0000313" key="4">
    <source>
        <dbReference type="Proteomes" id="UP000069697"/>
    </source>
</evidence>
<keyword evidence="1" id="KW-1133">Transmembrane helix</keyword>
<evidence type="ECO:0000313" key="3">
    <source>
        <dbReference type="EMBL" id="GAS85894.1"/>
    </source>
</evidence>
<feature type="transmembrane region" description="Helical" evidence="1">
    <location>
        <begin position="21"/>
        <end position="41"/>
    </location>
</feature>
<dbReference type="AlphaFoldDB" id="A0A124DZ10"/>
<feature type="transmembrane region" description="Helical" evidence="1">
    <location>
        <begin position="196"/>
        <end position="212"/>
    </location>
</feature>
<dbReference type="RefSeq" id="WP_062838174.1">
    <property type="nucleotide sequence ID" value="NZ_BCNV01000015.1"/>
</dbReference>
<feature type="transmembrane region" description="Helical" evidence="1">
    <location>
        <begin position="112"/>
        <end position="131"/>
    </location>
</feature>
<feature type="domain" description="CAAX prenyl protease 2/Lysostaphin resistance protein A-like" evidence="2">
    <location>
        <begin position="112"/>
        <end position="209"/>
    </location>
</feature>